<evidence type="ECO:0000256" key="1">
    <source>
        <dbReference type="SAM" id="Phobius"/>
    </source>
</evidence>
<evidence type="ECO:0000313" key="2">
    <source>
        <dbReference type="EMBL" id="CUU64943.1"/>
    </source>
</evidence>
<keyword evidence="3" id="KW-1185">Reference proteome</keyword>
<feature type="transmembrane region" description="Helical" evidence="1">
    <location>
        <begin position="40"/>
        <end position="63"/>
    </location>
</feature>
<dbReference type="Proteomes" id="UP000182498">
    <property type="component" value="Unassembled WGS sequence"/>
</dbReference>
<reference evidence="3" key="1">
    <citation type="submission" date="2015-11" db="EMBL/GenBank/DDBJ databases">
        <authorList>
            <person name="Dugat-Bony E."/>
        </authorList>
    </citation>
    <scope>NUCLEOTIDE SEQUENCE [LARGE SCALE GENOMIC DNA]</scope>
    <source>
        <strain evidence="3">Mu292</strain>
    </source>
</reference>
<dbReference type="AlphaFoldDB" id="A0A110BGD6"/>
<protein>
    <submittedName>
        <fullName evidence="2">Uncharacterized protein</fullName>
    </submittedName>
</protein>
<proteinExistence type="predicted"/>
<gene>
    <name evidence="2" type="ORF">CVAR292_00248</name>
</gene>
<sequence>MYDDLRMTSQPWGSAPVQPDFSGTVELPCIIDVGETLKRFIPMFIVSFLFFGLVGTFVVAMAFHDPGPVVSYSCGVVVGALVVTAMSFSMKKRLTVTYGTRQRLWLSPQGLHRTDGTVATWMPWSGVQGFVTMNSAIQTSRTTTGSAAGLGTNTALNAAQKVIAEGIVGSATLQKQPTAVRHQLAVHARHSGPHHCGLPRGDAVPSDRALIFPGEFEQNWRAGTVGAWMRHYRPDLGV</sequence>
<name>A0A110BGD6_9CORY</name>
<keyword evidence="1" id="KW-0472">Membrane</keyword>
<feature type="transmembrane region" description="Helical" evidence="1">
    <location>
        <begin position="69"/>
        <end position="88"/>
    </location>
</feature>
<dbReference type="EMBL" id="FAUH01000001">
    <property type="protein sequence ID" value="CUU64943.1"/>
    <property type="molecule type" value="Genomic_DNA"/>
</dbReference>
<evidence type="ECO:0000313" key="3">
    <source>
        <dbReference type="Proteomes" id="UP000182498"/>
    </source>
</evidence>
<keyword evidence="1" id="KW-0812">Transmembrane</keyword>
<organism evidence="2 3">
    <name type="scientific">Corynebacterium variabile</name>
    <dbReference type="NCBI Taxonomy" id="1727"/>
    <lineage>
        <taxon>Bacteria</taxon>
        <taxon>Bacillati</taxon>
        <taxon>Actinomycetota</taxon>
        <taxon>Actinomycetes</taxon>
        <taxon>Mycobacteriales</taxon>
        <taxon>Corynebacteriaceae</taxon>
        <taxon>Corynebacterium</taxon>
    </lineage>
</organism>
<accession>A0A110BGD6</accession>
<keyword evidence="1" id="KW-1133">Transmembrane helix</keyword>